<organism evidence="2 3">
    <name type="scientific">Entamoeba invadens IP1</name>
    <dbReference type="NCBI Taxonomy" id="370355"/>
    <lineage>
        <taxon>Eukaryota</taxon>
        <taxon>Amoebozoa</taxon>
        <taxon>Evosea</taxon>
        <taxon>Archamoebae</taxon>
        <taxon>Mastigamoebida</taxon>
        <taxon>Entamoebidae</taxon>
        <taxon>Entamoeba</taxon>
    </lineage>
</organism>
<evidence type="ECO:0000256" key="1">
    <source>
        <dbReference type="SAM" id="MobiDB-lite"/>
    </source>
</evidence>
<dbReference type="InterPro" id="IPR029071">
    <property type="entry name" value="Ubiquitin-like_domsf"/>
</dbReference>
<dbReference type="KEGG" id="eiv:EIN_374300"/>
<dbReference type="OrthoDB" id="10347943at2759"/>
<gene>
    <name evidence="2" type="ORF">EIN_374300</name>
</gene>
<name>A0A0A1TU38_ENTIV</name>
<evidence type="ECO:0008006" key="4">
    <source>
        <dbReference type="Google" id="ProtNLM"/>
    </source>
</evidence>
<dbReference type="OMA" id="FQMEINA"/>
<protein>
    <recommendedName>
        <fullName evidence="4">Ubiquitin-like domain-containing protein</fullName>
    </recommendedName>
</protein>
<feature type="region of interest" description="Disordered" evidence="1">
    <location>
        <begin position="339"/>
        <end position="381"/>
    </location>
</feature>
<feature type="region of interest" description="Disordered" evidence="1">
    <location>
        <begin position="274"/>
        <end position="308"/>
    </location>
</feature>
<feature type="compositionally biased region" description="Polar residues" evidence="1">
    <location>
        <begin position="287"/>
        <end position="308"/>
    </location>
</feature>
<dbReference type="VEuPathDB" id="AmoebaDB:EIN_374300"/>
<feature type="compositionally biased region" description="Low complexity" evidence="1">
    <location>
        <begin position="369"/>
        <end position="381"/>
    </location>
</feature>
<proteinExistence type="predicted"/>
<evidence type="ECO:0000313" key="2">
    <source>
        <dbReference type="EMBL" id="ELP83415.1"/>
    </source>
</evidence>
<feature type="region of interest" description="Disordered" evidence="1">
    <location>
        <begin position="230"/>
        <end position="252"/>
    </location>
</feature>
<reference evidence="2 3" key="1">
    <citation type="submission" date="2012-10" db="EMBL/GenBank/DDBJ databases">
        <authorList>
            <person name="Zafar N."/>
            <person name="Inman J."/>
            <person name="Hall N."/>
            <person name="Lorenzi H."/>
            <person name="Caler E."/>
        </authorList>
    </citation>
    <scope>NUCLEOTIDE SEQUENCE [LARGE SCALE GENOMIC DNA]</scope>
    <source>
        <strain evidence="2 3">IP1</strain>
    </source>
</reference>
<feature type="compositionally biased region" description="Low complexity" evidence="1">
    <location>
        <begin position="274"/>
        <end position="286"/>
    </location>
</feature>
<feature type="compositionally biased region" description="Polar residues" evidence="1">
    <location>
        <begin position="339"/>
        <end position="355"/>
    </location>
</feature>
<dbReference type="SUPFAM" id="SSF54236">
    <property type="entry name" value="Ubiquitin-like"/>
    <property type="match status" value="1"/>
</dbReference>
<dbReference type="AlphaFoldDB" id="A0A0A1TU38"/>
<evidence type="ECO:0000313" key="3">
    <source>
        <dbReference type="Proteomes" id="UP000014680"/>
    </source>
</evidence>
<keyword evidence="3" id="KW-1185">Reference proteome</keyword>
<dbReference type="GeneID" id="14882421"/>
<accession>A0A0A1TU38</accession>
<dbReference type="EMBL" id="KB207268">
    <property type="protein sequence ID" value="ELP83415.1"/>
    <property type="molecule type" value="Genomic_DNA"/>
</dbReference>
<dbReference type="Proteomes" id="UP000014680">
    <property type="component" value="Unassembled WGS sequence"/>
</dbReference>
<dbReference type="RefSeq" id="XP_004182761.1">
    <property type="nucleotide sequence ID" value="XM_004182713.1"/>
</dbReference>
<sequence length="620" mass="72490">MEEEEQQIVYVKNLETKETLCFTMSLNTLVTAFKPQVALRFGLPFDRPFYLVHRNTFLESNLSLHKNDVRPNELLYMYFPVVQRRSDAFNLFTETLHNTLRIPNETEIVLYMTNPSTGETIRIRSTPQVVQQTNQTNPNDSQNLTQQNTQLNGQNSIQHDQQQNVPDIETIPNFSPFSFFEGSLPLTQQTQQIGSNGSTQNMNENIEAISQNLNTQNNQNTNNTLLQQQLNRQHEQRNQLIPPTQNNNTTRRTQRLQNGVMRMPLGLLPQRQPITQPQRQQQVIQQHEGSSTSSIYTPTQNVPPNQTNQFPTDLYLEEIFMNIQQLLTNQQHIFDTQESTPTQLPFNSSMRTQQPRVRDQRDNTQTSSQQLPQQAEQQQPITQLPQQLPQQNPLQNWLRPGQTVSVRIFEMPTEFLQLPPAPRNVVSNVVQHVNSERQEVHAEPHQPVDVVSPDVRECRELLYEMLQILVDDEKREEVIKRIIRWMQDEFRTPEEIVGNMINSIAKYLKEVLEDSKFDKKVDLMRDVLNTIYNNLYDYCTEHFGDVDAFANFFRKTMYDIIELNKTHNIEEVFDLIHRCIRRIITEGQPANKIGEENPSSIELEERFLLGVRRCHDTYQL</sequence>